<dbReference type="Proteomes" id="UP000186914">
    <property type="component" value="Unassembled WGS sequence"/>
</dbReference>
<evidence type="ECO:0000256" key="1">
    <source>
        <dbReference type="SAM" id="Phobius"/>
    </source>
</evidence>
<proteinExistence type="predicted"/>
<keyword evidence="3" id="KW-1185">Reference proteome</keyword>
<keyword evidence="1" id="KW-0472">Membrane</keyword>
<evidence type="ECO:0000313" key="3">
    <source>
        <dbReference type="Proteomes" id="UP000186914"/>
    </source>
</evidence>
<sequence length="74" mass="7794">MNGIIGFFTVVSTDIPPHPEITLIVLGYLAIAQAEHLPDGFSLVGYVLGFFLLVLIPLLALDGGNSTPTASRAK</sequence>
<protein>
    <submittedName>
        <fullName evidence="2">Uncharacterized protein</fullName>
    </submittedName>
</protein>
<organism evidence="2 3">
    <name type="scientific">Haladaptatus litoreus</name>
    <dbReference type="NCBI Taxonomy" id="553468"/>
    <lineage>
        <taxon>Archaea</taxon>
        <taxon>Methanobacteriati</taxon>
        <taxon>Methanobacteriota</taxon>
        <taxon>Stenosarchaea group</taxon>
        <taxon>Halobacteria</taxon>
        <taxon>Halobacteriales</taxon>
        <taxon>Haladaptataceae</taxon>
        <taxon>Haladaptatus</taxon>
    </lineage>
</organism>
<feature type="transmembrane region" description="Helical" evidence="1">
    <location>
        <begin position="43"/>
        <end position="61"/>
    </location>
</feature>
<keyword evidence="1" id="KW-0812">Transmembrane</keyword>
<name>A0A1N6XX25_9EURY</name>
<reference evidence="3" key="1">
    <citation type="submission" date="2017-01" db="EMBL/GenBank/DDBJ databases">
        <authorList>
            <person name="Varghese N."/>
            <person name="Submissions S."/>
        </authorList>
    </citation>
    <scope>NUCLEOTIDE SEQUENCE [LARGE SCALE GENOMIC DNA]</scope>
    <source>
        <strain evidence="3">CGMCC 1.7737</strain>
    </source>
</reference>
<dbReference type="AlphaFoldDB" id="A0A1N6XX25"/>
<dbReference type="EMBL" id="FTNO01000001">
    <property type="protein sequence ID" value="SIR06910.1"/>
    <property type="molecule type" value="Genomic_DNA"/>
</dbReference>
<keyword evidence="1" id="KW-1133">Transmembrane helix</keyword>
<evidence type="ECO:0000313" key="2">
    <source>
        <dbReference type="EMBL" id="SIR06910.1"/>
    </source>
</evidence>
<accession>A0A1N6XX25</accession>
<gene>
    <name evidence="2" type="ORF">SAMN05421858_1309</name>
</gene>